<protein>
    <submittedName>
        <fullName evidence="8">Transcription factor bHLH77</fullName>
    </submittedName>
</protein>
<dbReference type="Proteomes" id="UP001327560">
    <property type="component" value="Chromosome 2"/>
</dbReference>
<feature type="compositionally biased region" description="Polar residues" evidence="6">
    <location>
        <begin position="295"/>
        <end position="307"/>
    </location>
</feature>
<sequence>MNFSAQFGQLGMEKEGFWGLNWQSADAKPPPEVSSSSSAAAGADQFPHCFLNLNWKQPMTREAELESALSSLVSSPSSHPAPSADGAIIGELIGRLGTICNSGEISPASRHRSANTSCYSTPPNSPPKLNLSMMDHRQQGGGGLPMLTNPMPGAHFMPFSVDPWFAEGAAKLSHSGGMSSSGFAGQFGLPETPGKLSRASSSKSMKVCTGSLTGAPEHRNEVGTLGAAQLEMETRSKFGGSSTPEDSELGNGQEESSVSDQITAEASSLGGFTDANARKRKAAAKGKGKDAPLSYSATNLPNITAENTEAKRCRPVDGENDAEIKMKTEQNGDMARKNSKDNDAKPPEPPKDYIHVRARRGQATDAHSLAERVRREKISKRMKFLQDLVPGCNKVTGKAVMLDEIINYVQSLQRQVEFLSMKLATMNPQLDNMENLLPKEMYEAHGSSTQPVYATSARFSCPHQTQPTPLQSIMSSGLEAQFSLDVLESSLRQPQNVQLAQLGAFTDAISQLGEFWEDDLQSVGFGQNQDSSLPSQSFRSKSLRED</sequence>
<dbReference type="InterPro" id="IPR036638">
    <property type="entry name" value="HLH_DNA-bd_sf"/>
</dbReference>
<feature type="region of interest" description="Disordered" evidence="6">
    <location>
        <begin position="526"/>
        <end position="546"/>
    </location>
</feature>
<keyword evidence="9" id="KW-1185">Reference proteome</keyword>
<dbReference type="PANTHER" id="PTHR12565:SF184">
    <property type="entry name" value="BHLH TRANSCRIPTION FACTOR"/>
    <property type="match status" value="1"/>
</dbReference>
<feature type="compositionally biased region" description="Polar residues" evidence="6">
    <location>
        <begin position="253"/>
        <end position="262"/>
    </location>
</feature>
<dbReference type="AlphaFoldDB" id="A0AAQ3Q5P2"/>
<dbReference type="CDD" id="cd18919">
    <property type="entry name" value="bHLH_AtBPE_like"/>
    <property type="match status" value="1"/>
</dbReference>
<dbReference type="GO" id="GO:0005634">
    <property type="term" value="C:nucleus"/>
    <property type="evidence" value="ECO:0007669"/>
    <property type="project" value="UniProtKB-SubCell"/>
</dbReference>
<evidence type="ECO:0000313" key="9">
    <source>
        <dbReference type="Proteomes" id="UP001327560"/>
    </source>
</evidence>
<feature type="domain" description="BHLH" evidence="7">
    <location>
        <begin position="362"/>
        <end position="412"/>
    </location>
</feature>
<dbReference type="InterPro" id="IPR024097">
    <property type="entry name" value="bHLH_ZIP_TF"/>
</dbReference>
<dbReference type="PANTHER" id="PTHR12565">
    <property type="entry name" value="STEROL REGULATORY ELEMENT-BINDING PROTEIN"/>
    <property type="match status" value="1"/>
</dbReference>
<evidence type="ECO:0000256" key="5">
    <source>
        <dbReference type="ARBA" id="ARBA00023242"/>
    </source>
</evidence>
<keyword evidence="4" id="KW-0804">Transcription</keyword>
<dbReference type="EMBL" id="CP136891">
    <property type="protein sequence ID" value="WOK97450.1"/>
    <property type="molecule type" value="Genomic_DNA"/>
</dbReference>
<evidence type="ECO:0000256" key="6">
    <source>
        <dbReference type="SAM" id="MobiDB-lite"/>
    </source>
</evidence>
<organism evidence="8 9">
    <name type="scientific">Canna indica</name>
    <name type="common">Indian-shot</name>
    <dbReference type="NCBI Taxonomy" id="4628"/>
    <lineage>
        <taxon>Eukaryota</taxon>
        <taxon>Viridiplantae</taxon>
        <taxon>Streptophyta</taxon>
        <taxon>Embryophyta</taxon>
        <taxon>Tracheophyta</taxon>
        <taxon>Spermatophyta</taxon>
        <taxon>Magnoliopsida</taxon>
        <taxon>Liliopsida</taxon>
        <taxon>Zingiberales</taxon>
        <taxon>Cannaceae</taxon>
        <taxon>Canna</taxon>
    </lineage>
</organism>
<comment type="subcellular location">
    <subcellularLocation>
        <location evidence="1">Nucleus</location>
    </subcellularLocation>
</comment>
<name>A0AAQ3Q5P2_9LILI</name>
<dbReference type="PROSITE" id="PS50888">
    <property type="entry name" value="BHLH"/>
    <property type="match status" value="1"/>
</dbReference>
<dbReference type="Gene3D" id="4.10.280.10">
    <property type="entry name" value="Helix-loop-helix DNA-binding domain"/>
    <property type="match status" value="1"/>
</dbReference>
<accession>A0AAQ3Q5P2</accession>
<evidence type="ECO:0000256" key="1">
    <source>
        <dbReference type="ARBA" id="ARBA00004123"/>
    </source>
</evidence>
<feature type="region of interest" description="Disordered" evidence="6">
    <location>
        <begin position="232"/>
        <end position="262"/>
    </location>
</feature>
<dbReference type="SMART" id="SM00353">
    <property type="entry name" value="HLH"/>
    <property type="match status" value="1"/>
</dbReference>
<keyword evidence="3" id="KW-0805">Transcription regulation</keyword>
<feature type="region of interest" description="Disordered" evidence="6">
    <location>
        <begin position="106"/>
        <end position="127"/>
    </location>
</feature>
<feature type="compositionally biased region" description="Basic and acidic residues" evidence="6">
    <location>
        <begin position="308"/>
        <end position="352"/>
    </location>
</feature>
<dbReference type="GO" id="GO:0046983">
    <property type="term" value="F:protein dimerization activity"/>
    <property type="evidence" value="ECO:0007669"/>
    <property type="project" value="InterPro"/>
</dbReference>
<gene>
    <name evidence="8" type="ORF">Cni_G06158</name>
</gene>
<dbReference type="InterPro" id="IPR011598">
    <property type="entry name" value="bHLH_dom"/>
</dbReference>
<dbReference type="FunFam" id="4.10.280.10:FF:000002">
    <property type="entry name" value="Basic helix-loop-helix transcription factor"/>
    <property type="match status" value="1"/>
</dbReference>
<evidence type="ECO:0000256" key="4">
    <source>
        <dbReference type="ARBA" id="ARBA00023163"/>
    </source>
</evidence>
<feature type="region of interest" description="Disordered" evidence="6">
    <location>
        <begin position="280"/>
        <end position="352"/>
    </location>
</feature>
<evidence type="ECO:0000259" key="7">
    <source>
        <dbReference type="PROSITE" id="PS50888"/>
    </source>
</evidence>
<feature type="compositionally biased region" description="Polar residues" evidence="6">
    <location>
        <begin position="526"/>
        <end position="540"/>
    </location>
</feature>
<dbReference type="Pfam" id="PF00010">
    <property type="entry name" value="HLH"/>
    <property type="match status" value="1"/>
</dbReference>
<proteinExistence type="inferred from homology"/>
<dbReference type="SUPFAM" id="SSF47459">
    <property type="entry name" value="HLH, helix-loop-helix DNA-binding domain"/>
    <property type="match status" value="1"/>
</dbReference>
<keyword evidence="5" id="KW-0539">Nucleus</keyword>
<dbReference type="GO" id="GO:0003700">
    <property type="term" value="F:DNA-binding transcription factor activity"/>
    <property type="evidence" value="ECO:0007669"/>
    <property type="project" value="TreeGrafter"/>
</dbReference>
<evidence type="ECO:0000256" key="2">
    <source>
        <dbReference type="ARBA" id="ARBA00005510"/>
    </source>
</evidence>
<evidence type="ECO:0000256" key="3">
    <source>
        <dbReference type="ARBA" id="ARBA00023015"/>
    </source>
</evidence>
<comment type="similarity">
    <text evidence="2">Belongs to the bHLH protein family.</text>
</comment>
<reference evidence="8 9" key="1">
    <citation type="submission" date="2023-10" db="EMBL/GenBank/DDBJ databases">
        <title>Chromosome-scale genome assembly provides insights into flower coloration mechanisms of Canna indica.</title>
        <authorList>
            <person name="Li C."/>
        </authorList>
    </citation>
    <scope>NUCLEOTIDE SEQUENCE [LARGE SCALE GENOMIC DNA]</scope>
    <source>
        <tissue evidence="8">Flower</tissue>
    </source>
</reference>
<evidence type="ECO:0000313" key="8">
    <source>
        <dbReference type="EMBL" id="WOK97450.1"/>
    </source>
</evidence>